<dbReference type="AlphaFoldDB" id="A0A0A6P643"/>
<dbReference type="InterPro" id="IPR029021">
    <property type="entry name" value="Prot-tyrosine_phosphatase-like"/>
</dbReference>
<comment type="caution">
    <text evidence="1">The sequence shown here is derived from an EMBL/GenBank/DDBJ whole genome shotgun (WGS) entry which is preliminary data.</text>
</comment>
<evidence type="ECO:0000313" key="1">
    <source>
        <dbReference type="EMBL" id="KHD06340.1"/>
    </source>
</evidence>
<dbReference type="Proteomes" id="UP000030428">
    <property type="component" value="Unassembled WGS sequence"/>
</dbReference>
<proteinExistence type="predicted"/>
<reference evidence="1 2" key="1">
    <citation type="journal article" date="2016" name="Front. Microbiol.">
        <title>Single-Cell (Meta-)Genomics of a Dimorphic Candidatus Thiomargarita nelsonii Reveals Genomic Plasticity.</title>
        <authorList>
            <person name="Flood B.E."/>
            <person name="Fliss P."/>
            <person name="Jones D.S."/>
            <person name="Dick G.J."/>
            <person name="Jain S."/>
            <person name="Kaster A.K."/>
            <person name="Winkel M."/>
            <person name="Mussmann M."/>
            <person name="Bailey J."/>
        </authorList>
    </citation>
    <scope>NUCLEOTIDE SEQUENCE [LARGE SCALE GENOMIC DNA]</scope>
    <source>
        <strain evidence="1">Hydrate Ridge</strain>
    </source>
</reference>
<protein>
    <submittedName>
        <fullName evidence="1">Uncharacterized protein</fullName>
    </submittedName>
</protein>
<name>A0A0A6P643_9GAMM</name>
<keyword evidence="2" id="KW-1185">Reference proteome</keyword>
<evidence type="ECO:0000313" key="2">
    <source>
        <dbReference type="Proteomes" id="UP000030428"/>
    </source>
</evidence>
<dbReference type="EMBL" id="JSZA02000020">
    <property type="protein sequence ID" value="KHD06340.1"/>
    <property type="molecule type" value="Genomic_DNA"/>
</dbReference>
<accession>A0A0A6P643</accession>
<dbReference type="SUPFAM" id="SSF52799">
    <property type="entry name" value="(Phosphotyrosine protein) phosphatases II"/>
    <property type="match status" value="1"/>
</dbReference>
<gene>
    <name evidence="1" type="ORF">PN36_06885</name>
</gene>
<sequence length="64" mass="7293">MQPEIYWIKDFKAGHLAIMPKPRAGDWLEFLLTQIIRGKKVAIHCRSALMVACILVCSGIEPQR</sequence>
<organism evidence="1 2">
    <name type="scientific">Candidatus Thiomargarita nelsonii</name>
    <dbReference type="NCBI Taxonomy" id="1003181"/>
    <lineage>
        <taxon>Bacteria</taxon>
        <taxon>Pseudomonadati</taxon>
        <taxon>Pseudomonadota</taxon>
        <taxon>Gammaproteobacteria</taxon>
        <taxon>Thiotrichales</taxon>
        <taxon>Thiotrichaceae</taxon>
        <taxon>Thiomargarita</taxon>
    </lineage>
</organism>